<evidence type="ECO:0000256" key="1">
    <source>
        <dbReference type="SAM" id="SignalP"/>
    </source>
</evidence>
<dbReference type="PANTHER" id="PTHR36573:SF1">
    <property type="entry name" value="INTERMEMBRANE PHOSPHOLIPID TRANSPORT SYSTEM BINDING PROTEIN MLAC"/>
    <property type="match status" value="1"/>
</dbReference>
<proteinExistence type="predicted"/>
<dbReference type="EMBL" id="JBBKTX010000032">
    <property type="protein sequence ID" value="MFK4754499.1"/>
    <property type="molecule type" value="Genomic_DNA"/>
</dbReference>
<dbReference type="Pfam" id="PF05494">
    <property type="entry name" value="MlaC"/>
    <property type="match status" value="1"/>
</dbReference>
<reference evidence="2 3" key="1">
    <citation type="submission" date="2024-03" db="EMBL/GenBank/DDBJ databases">
        <title>High-quality draft genome sequence of Oceanobacter sp. wDCs-4.</title>
        <authorList>
            <person name="Dong C."/>
        </authorList>
    </citation>
    <scope>NUCLEOTIDE SEQUENCE [LARGE SCALE GENOMIC DNA]</scope>
    <source>
        <strain evidence="3">wDCs-4</strain>
    </source>
</reference>
<accession>A0ABW8NND1</accession>
<comment type="caution">
    <text evidence="2">The sequence shown here is derived from an EMBL/GenBank/DDBJ whole genome shotgun (WGS) entry which is preliminary data.</text>
</comment>
<evidence type="ECO:0000313" key="3">
    <source>
        <dbReference type="Proteomes" id="UP001620597"/>
    </source>
</evidence>
<keyword evidence="3" id="KW-1185">Reference proteome</keyword>
<organism evidence="2 3">
    <name type="scientific">Oceanobacter antarcticus</name>
    <dbReference type="NCBI Taxonomy" id="3133425"/>
    <lineage>
        <taxon>Bacteria</taxon>
        <taxon>Pseudomonadati</taxon>
        <taxon>Pseudomonadota</taxon>
        <taxon>Gammaproteobacteria</taxon>
        <taxon>Oceanospirillales</taxon>
        <taxon>Oceanospirillaceae</taxon>
        <taxon>Oceanobacter</taxon>
    </lineage>
</organism>
<sequence>MLRLLTTISTLLFSLAAWAAPTPSEVVTRATNGLIDKLNQTPAEQRTDSVVRELVMSYIVPAIDQEKIAKGALGKYWRLANPDQQQEFIDRFRELQIRTYSGAFKAFSGEKLEFEEARINPEGDKAFVQGHLTQTNGNTIPIDFKLYREKADAQWRVYDAVVSGLSMVKTYRDQMAERLQGTNPGNATTRMNELLTQLQKEADQVALQNSTAE</sequence>
<dbReference type="RefSeq" id="WP_416207351.1">
    <property type="nucleotide sequence ID" value="NZ_JBBKTX010000032.1"/>
</dbReference>
<dbReference type="Proteomes" id="UP001620597">
    <property type="component" value="Unassembled WGS sequence"/>
</dbReference>
<keyword evidence="1" id="KW-0732">Signal</keyword>
<dbReference type="InterPro" id="IPR042245">
    <property type="entry name" value="Tgt2/MlaC_sf"/>
</dbReference>
<name>A0ABW8NND1_9GAMM</name>
<protein>
    <submittedName>
        <fullName evidence="2">ABC transporter substrate-binding protein</fullName>
    </submittedName>
</protein>
<feature type="chain" id="PRO_5047228614" evidence="1">
    <location>
        <begin position="20"/>
        <end position="213"/>
    </location>
</feature>
<evidence type="ECO:0000313" key="2">
    <source>
        <dbReference type="EMBL" id="MFK4754499.1"/>
    </source>
</evidence>
<dbReference type="PIRSF" id="PIRSF004649">
    <property type="entry name" value="MlaC"/>
    <property type="match status" value="1"/>
</dbReference>
<dbReference type="Gene3D" id="3.10.450.710">
    <property type="entry name" value="Tgt2/MlaC"/>
    <property type="match status" value="1"/>
</dbReference>
<gene>
    <name evidence="2" type="ORF">WG929_18995</name>
</gene>
<feature type="signal peptide" evidence="1">
    <location>
        <begin position="1"/>
        <end position="19"/>
    </location>
</feature>
<dbReference type="InterPro" id="IPR008869">
    <property type="entry name" value="MlaC/ttg2D"/>
</dbReference>
<dbReference type="PANTHER" id="PTHR36573">
    <property type="entry name" value="INTERMEMBRANE PHOSPHOLIPID TRANSPORT SYSTEM BINDING PROTEIN MLAC"/>
    <property type="match status" value="1"/>
</dbReference>